<sequence length="208" mass="24145">MSCGRDNHSLLELEKESETATDLLNLTKTIFVLNCISLDIIKNIVNPVLTEKNDLLEKIWIFRIITRLERKIIDSHNFNEETFGSLDVGLDDASIISKIEIISILNERSVEVLNIANTFAEQLDNLHDFWKETRKKWESEEPLIAEVKKMSRKERKRLVKLWRDRELIAAQEKIKFDDLKAEWDAGKGRLNMVVIECLRGVAELRGPT</sequence>
<keyword evidence="2" id="KW-1185">Reference proteome</keyword>
<organism evidence="1 2">
    <name type="scientific">Orchesella dallaii</name>
    <dbReference type="NCBI Taxonomy" id="48710"/>
    <lineage>
        <taxon>Eukaryota</taxon>
        <taxon>Metazoa</taxon>
        <taxon>Ecdysozoa</taxon>
        <taxon>Arthropoda</taxon>
        <taxon>Hexapoda</taxon>
        <taxon>Collembola</taxon>
        <taxon>Entomobryomorpha</taxon>
        <taxon>Entomobryoidea</taxon>
        <taxon>Orchesellidae</taxon>
        <taxon>Orchesellinae</taxon>
        <taxon>Orchesella</taxon>
    </lineage>
</organism>
<protein>
    <submittedName>
        <fullName evidence="1">Uncharacterized protein</fullName>
    </submittedName>
</protein>
<proteinExistence type="predicted"/>
<dbReference type="Proteomes" id="UP001642540">
    <property type="component" value="Unassembled WGS sequence"/>
</dbReference>
<evidence type="ECO:0000313" key="1">
    <source>
        <dbReference type="EMBL" id="CAL8140769.1"/>
    </source>
</evidence>
<name>A0ABP1S1A9_9HEXA</name>
<dbReference type="EMBL" id="CAXLJM020000141">
    <property type="protein sequence ID" value="CAL8140769.1"/>
    <property type="molecule type" value="Genomic_DNA"/>
</dbReference>
<comment type="caution">
    <text evidence="1">The sequence shown here is derived from an EMBL/GenBank/DDBJ whole genome shotgun (WGS) entry which is preliminary data.</text>
</comment>
<gene>
    <name evidence="1" type="ORF">ODALV1_LOCUS28412</name>
</gene>
<reference evidence="1 2" key="1">
    <citation type="submission" date="2024-08" db="EMBL/GenBank/DDBJ databases">
        <authorList>
            <person name="Cucini C."/>
            <person name="Frati F."/>
        </authorList>
    </citation>
    <scope>NUCLEOTIDE SEQUENCE [LARGE SCALE GENOMIC DNA]</scope>
</reference>
<accession>A0ABP1S1A9</accession>
<evidence type="ECO:0000313" key="2">
    <source>
        <dbReference type="Proteomes" id="UP001642540"/>
    </source>
</evidence>